<evidence type="ECO:0000259" key="5">
    <source>
        <dbReference type="PROSITE" id="PS51843"/>
    </source>
</evidence>
<dbReference type="PROSITE" id="PS51843">
    <property type="entry name" value="NR_LBD"/>
    <property type="match status" value="1"/>
</dbReference>
<keyword evidence="3" id="KW-0675">Receptor</keyword>
<evidence type="ECO:0000256" key="3">
    <source>
        <dbReference type="ARBA" id="ARBA00023170"/>
    </source>
</evidence>
<dbReference type="Proteomes" id="UP001497525">
    <property type="component" value="Unassembled WGS sequence"/>
</dbReference>
<dbReference type="InterPro" id="IPR050274">
    <property type="entry name" value="Nuclear_hormone_rcpt_NR2"/>
</dbReference>
<name>A0AAV2TBC7_CALDB</name>
<gene>
    <name evidence="6" type="ORF">CDAUBV1_LOCUS7575</name>
</gene>
<dbReference type="InterPro" id="IPR001723">
    <property type="entry name" value="Nuclear_hrmn_rcpt"/>
</dbReference>
<sequence length="213" mass="23600">MSSTPPAGISSSSEVPLRSQTGDKNSKPYFPRSSEDPSLLLLGNSHIISARSSHPDIAEIARQTTEQLYQPMQDLCLEDVEIACLRAIVLFDPSSSRNLVRGCQYLIQLELMHLMNDKLYLPQGRFGALLLILPDLRIIANHMVDKLQLAKKMGLTRLDGLLTEILLSNTCNTEAKAPTTVSVLVQPEEQCEIFQDSISEKAKLELPRNSPTT</sequence>
<keyword evidence="1" id="KW-0805">Transcription regulation</keyword>
<feature type="domain" description="NR LBD" evidence="5">
    <location>
        <begin position="1"/>
        <end position="169"/>
    </location>
</feature>
<feature type="compositionally biased region" description="Low complexity" evidence="4">
    <location>
        <begin position="1"/>
        <end position="13"/>
    </location>
</feature>
<dbReference type="PRINTS" id="PR00398">
    <property type="entry name" value="STRDHORMONER"/>
</dbReference>
<evidence type="ECO:0000313" key="7">
    <source>
        <dbReference type="Proteomes" id="UP001497525"/>
    </source>
</evidence>
<dbReference type="SUPFAM" id="SSF48508">
    <property type="entry name" value="Nuclear receptor ligand-binding domain"/>
    <property type="match status" value="1"/>
</dbReference>
<dbReference type="AlphaFoldDB" id="A0AAV2TBC7"/>
<evidence type="ECO:0000313" key="6">
    <source>
        <dbReference type="EMBL" id="CAL5134379.1"/>
    </source>
</evidence>
<dbReference type="Pfam" id="PF00104">
    <property type="entry name" value="Hormone_recep"/>
    <property type="match status" value="1"/>
</dbReference>
<dbReference type="InterPro" id="IPR000536">
    <property type="entry name" value="Nucl_hrmn_rcpt_lig-bd"/>
</dbReference>
<feature type="region of interest" description="Disordered" evidence="4">
    <location>
        <begin position="1"/>
        <end position="32"/>
    </location>
</feature>
<protein>
    <recommendedName>
        <fullName evidence="5">NR LBD domain-containing protein</fullName>
    </recommendedName>
</protein>
<dbReference type="Gene3D" id="1.10.565.10">
    <property type="entry name" value="Retinoid X Receptor"/>
    <property type="match status" value="1"/>
</dbReference>
<proteinExistence type="predicted"/>
<keyword evidence="2" id="KW-0804">Transcription</keyword>
<reference evidence="6" key="1">
    <citation type="submission" date="2024-06" db="EMBL/GenBank/DDBJ databases">
        <authorList>
            <person name="Liu X."/>
            <person name="Lenzi L."/>
            <person name="Haldenby T S."/>
            <person name="Uol C."/>
        </authorList>
    </citation>
    <scope>NUCLEOTIDE SEQUENCE</scope>
</reference>
<dbReference type="InterPro" id="IPR035500">
    <property type="entry name" value="NHR-like_dom_sf"/>
</dbReference>
<evidence type="ECO:0000256" key="4">
    <source>
        <dbReference type="SAM" id="MobiDB-lite"/>
    </source>
</evidence>
<dbReference type="PANTHER" id="PTHR24083">
    <property type="entry name" value="NUCLEAR HORMONE RECEPTOR"/>
    <property type="match status" value="1"/>
</dbReference>
<evidence type="ECO:0000256" key="2">
    <source>
        <dbReference type="ARBA" id="ARBA00023163"/>
    </source>
</evidence>
<comment type="caution">
    <text evidence="6">The sequence shown here is derived from an EMBL/GenBank/DDBJ whole genome shotgun (WGS) entry which is preliminary data.</text>
</comment>
<evidence type="ECO:0000256" key="1">
    <source>
        <dbReference type="ARBA" id="ARBA00023015"/>
    </source>
</evidence>
<organism evidence="6 7">
    <name type="scientific">Calicophoron daubneyi</name>
    <name type="common">Rumen fluke</name>
    <name type="synonym">Paramphistomum daubneyi</name>
    <dbReference type="NCBI Taxonomy" id="300641"/>
    <lineage>
        <taxon>Eukaryota</taxon>
        <taxon>Metazoa</taxon>
        <taxon>Spiralia</taxon>
        <taxon>Lophotrochozoa</taxon>
        <taxon>Platyhelminthes</taxon>
        <taxon>Trematoda</taxon>
        <taxon>Digenea</taxon>
        <taxon>Plagiorchiida</taxon>
        <taxon>Pronocephalata</taxon>
        <taxon>Paramphistomoidea</taxon>
        <taxon>Paramphistomidae</taxon>
        <taxon>Calicophoron</taxon>
    </lineage>
</organism>
<dbReference type="EMBL" id="CAXLJL010000201">
    <property type="protein sequence ID" value="CAL5134379.1"/>
    <property type="molecule type" value="Genomic_DNA"/>
</dbReference>
<accession>A0AAV2TBC7</accession>